<dbReference type="Gene3D" id="3.40.50.2000">
    <property type="entry name" value="Glycogen Phosphorylase B"/>
    <property type="match status" value="2"/>
</dbReference>
<dbReference type="HOGENOM" id="CLU_032377_1_0_0"/>
<accession>B8GBP7</accession>
<evidence type="ECO:0000313" key="3">
    <source>
        <dbReference type="Proteomes" id="UP000002508"/>
    </source>
</evidence>
<dbReference type="Pfam" id="PF13439">
    <property type="entry name" value="Glyco_transf_4"/>
    <property type="match status" value="1"/>
</dbReference>
<sequence>MRVVTARNLPYPADLPFEVPSEHVIATPWVDVSMPHTLATRLRRHRSSVVALFDKAPAGQMQYTIASRLLDAYRALVAFPDDAIGWFPFGWNEAQRLLERWRPDVIVASSAPPTSLLIANVLHRQYGVPWVGELRDLWTDDHYYPYSMWRRVLETWLECRTLRIAAGLVTVSEPLARALRLRYNLPTEVVLNGFDPADYPPMRPTRADPQLTIVYTGAIYLNRRAAPLFAALQRLGARAARVRVTVYSHSISGIVAIRSEAQQYGVEHLLDVRDAVPHREALAQQRAADVLLLLLWNDPRERGVYTGKLFEYLGARRPILGIGPADNVAADLIRERRAGMVSADPAEIAGQLTRWLDAKERGGIPDLPASASAGLSREEQTRRLEAFLERLVGQRELSGEQSQDA</sequence>
<dbReference type="KEGG" id="cag:Cagg_1970"/>
<feature type="domain" description="Glycosyltransferase subfamily 4-like N-terminal" evidence="1">
    <location>
        <begin position="38"/>
        <end position="197"/>
    </location>
</feature>
<proteinExistence type="predicted"/>
<reference evidence="2" key="1">
    <citation type="submission" date="2008-12" db="EMBL/GenBank/DDBJ databases">
        <title>Complete sequence of Chloroflexus aggregans DSM 9485.</title>
        <authorList>
            <consortium name="US DOE Joint Genome Institute"/>
            <person name="Lucas S."/>
            <person name="Copeland A."/>
            <person name="Lapidus A."/>
            <person name="Glavina del Rio T."/>
            <person name="Dalin E."/>
            <person name="Tice H."/>
            <person name="Pitluck S."/>
            <person name="Foster B."/>
            <person name="Larimer F."/>
            <person name="Land M."/>
            <person name="Hauser L."/>
            <person name="Kyrpides N."/>
            <person name="Mikhailova N."/>
            <person name="Bryant D."/>
            <person name="Richardson P."/>
        </authorList>
    </citation>
    <scope>NUCLEOTIDE SEQUENCE</scope>
    <source>
        <strain evidence="2">DSM 9485</strain>
    </source>
</reference>
<organism evidence="2 3">
    <name type="scientific">Chloroflexus aggregans (strain MD-66 / DSM 9485)</name>
    <dbReference type="NCBI Taxonomy" id="326427"/>
    <lineage>
        <taxon>Bacteria</taxon>
        <taxon>Bacillati</taxon>
        <taxon>Chloroflexota</taxon>
        <taxon>Chloroflexia</taxon>
        <taxon>Chloroflexales</taxon>
        <taxon>Chloroflexineae</taxon>
        <taxon>Chloroflexaceae</taxon>
        <taxon>Chloroflexus</taxon>
    </lineage>
</organism>
<dbReference type="InterPro" id="IPR028098">
    <property type="entry name" value="Glyco_trans_4-like_N"/>
</dbReference>
<dbReference type="AlphaFoldDB" id="B8GBP7"/>
<dbReference type="SUPFAM" id="SSF53756">
    <property type="entry name" value="UDP-Glycosyltransferase/glycogen phosphorylase"/>
    <property type="match status" value="1"/>
</dbReference>
<protein>
    <recommendedName>
        <fullName evidence="1">Glycosyltransferase subfamily 4-like N-terminal domain-containing protein</fullName>
    </recommendedName>
</protein>
<evidence type="ECO:0000259" key="1">
    <source>
        <dbReference type="Pfam" id="PF13439"/>
    </source>
</evidence>
<dbReference type="eggNOG" id="COG0438">
    <property type="taxonomic scope" value="Bacteria"/>
</dbReference>
<gene>
    <name evidence="2" type="ordered locus">Cagg_1970</name>
</gene>
<dbReference type="Proteomes" id="UP000002508">
    <property type="component" value="Chromosome"/>
</dbReference>
<name>B8GBP7_CHLAD</name>
<evidence type="ECO:0000313" key="2">
    <source>
        <dbReference type="EMBL" id="ACL24864.1"/>
    </source>
</evidence>
<dbReference type="EMBL" id="CP001337">
    <property type="protein sequence ID" value="ACL24864.1"/>
    <property type="molecule type" value="Genomic_DNA"/>
</dbReference>
<dbReference type="CAZy" id="GT4">
    <property type="family name" value="Glycosyltransferase Family 4"/>
</dbReference>
<dbReference type="STRING" id="326427.Cagg_1970"/>
<keyword evidence="3" id="KW-1185">Reference proteome</keyword>